<evidence type="ECO:0000256" key="2">
    <source>
        <dbReference type="ARBA" id="ARBA00008541"/>
    </source>
</evidence>
<accession>A0ABD1KRH1</accession>
<feature type="active site" description="Proton donor" evidence="6">
    <location>
        <position position="49"/>
    </location>
</feature>
<evidence type="ECO:0000256" key="3">
    <source>
        <dbReference type="ARBA" id="ARBA00022723"/>
    </source>
</evidence>
<evidence type="ECO:0000256" key="8">
    <source>
        <dbReference type="PIRSR" id="PIRSR031051-3"/>
    </source>
</evidence>
<feature type="binding site" evidence="8">
    <location>
        <position position="47"/>
    </location>
    <ligand>
        <name>Mg(2+)</name>
        <dbReference type="ChEBI" id="CHEBI:18420"/>
    </ligand>
</feature>
<evidence type="ECO:0000313" key="10">
    <source>
        <dbReference type="EMBL" id="KAL2101749.1"/>
    </source>
</evidence>
<comment type="caution">
    <text evidence="10">The sequence shown here is derived from an EMBL/GenBank/DDBJ whole genome shotgun (WGS) entry which is preliminary data.</text>
</comment>
<keyword evidence="5 8" id="KW-0460">Magnesium</keyword>
<name>A0ABD1KRH1_9TELE</name>
<reference evidence="10 11" key="1">
    <citation type="submission" date="2024-09" db="EMBL/GenBank/DDBJ databases">
        <title>A chromosome-level genome assembly of Gray's grenadier anchovy, Coilia grayii.</title>
        <authorList>
            <person name="Fu Z."/>
        </authorList>
    </citation>
    <scope>NUCLEOTIDE SEQUENCE [LARGE SCALE GENOMIC DNA]</scope>
    <source>
        <strain evidence="10">G4</strain>
        <tissue evidence="10">Muscle</tissue>
    </source>
</reference>
<dbReference type="PANTHER" id="PTHR20889:SF2">
    <property type="entry name" value="PHOSPHOETHANOLAMINE_PHOSPHOCHOLINE PHOSPHATASE"/>
    <property type="match status" value="1"/>
</dbReference>
<dbReference type="Gene3D" id="3.40.50.1000">
    <property type="entry name" value="HAD superfamily/HAD-like"/>
    <property type="match status" value="1"/>
</dbReference>
<gene>
    <name evidence="10" type="ORF">ACEWY4_003510</name>
</gene>
<dbReference type="GO" id="GO:0046872">
    <property type="term" value="F:metal ion binding"/>
    <property type="evidence" value="ECO:0007669"/>
    <property type="project" value="UniProtKB-KW"/>
</dbReference>
<dbReference type="EMBL" id="JBHFQA010000003">
    <property type="protein sequence ID" value="KAL2101749.1"/>
    <property type="molecule type" value="Genomic_DNA"/>
</dbReference>
<evidence type="ECO:0000256" key="4">
    <source>
        <dbReference type="ARBA" id="ARBA00022801"/>
    </source>
</evidence>
<keyword evidence="3 8" id="KW-0479">Metal-binding</keyword>
<dbReference type="InterPro" id="IPR023214">
    <property type="entry name" value="HAD_sf"/>
</dbReference>
<feature type="binding site" evidence="8">
    <location>
        <position position="218"/>
    </location>
    <ligand>
        <name>Mg(2+)</name>
        <dbReference type="ChEBI" id="CHEBI:18420"/>
    </ligand>
</feature>
<evidence type="ECO:0000256" key="7">
    <source>
        <dbReference type="PIRSR" id="PIRSR031051-2"/>
    </source>
</evidence>
<feature type="binding site" evidence="7">
    <location>
        <position position="138"/>
    </location>
    <ligand>
        <name>substrate</name>
    </ligand>
</feature>
<protein>
    <recommendedName>
        <fullName evidence="12">Phosphatase phospho1</fullName>
    </recommendedName>
</protein>
<dbReference type="NCBIfam" id="TIGR01488">
    <property type="entry name" value="HAD-SF-IB"/>
    <property type="match status" value="1"/>
</dbReference>
<evidence type="ECO:0000256" key="6">
    <source>
        <dbReference type="PIRSR" id="PIRSR031051-1"/>
    </source>
</evidence>
<dbReference type="AlphaFoldDB" id="A0ABD1KRH1"/>
<dbReference type="InterPro" id="IPR036412">
    <property type="entry name" value="HAD-like_sf"/>
</dbReference>
<dbReference type="NCBIfam" id="TIGR01489">
    <property type="entry name" value="DKMTPPase-SF"/>
    <property type="match status" value="1"/>
</dbReference>
<feature type="binding site" evidence="7">
    <location>
        <position position="58"/>
    </location>
    <ligand>
        <name>substrate</name>
    </ligand>
</feature>
<feature type="region of interest" description="Disordered" evidence="9">
    <location>
        <begin position="1"/>
        <end position="22"/>
    </location>
</feature>
<proteinExistence type="inferred from homology"/>
<comment type="similarity">
    <text evidence="2">Belongs to the HAD-like hydrolase superfamily. PHOSPHO family.</text>
</comment>
<dbReference type="PANTHER" id="PTHR20889">
    <property type="entry name" value="PHOSPHATASE, ORPHAN 1, 2"/>
    <property type="match status" value="1"/>
</dbReference>
<organism evidence="10 11">
    <name type="scientific">Coilia grayii</name>
    <name type="common">Gray's grenadier anchovy</name>
    <dbReference type="NCBI Taxonomy" id="363190"/>
    <lineage>
        <taxon>Eukaryota</taxon>
        <taxon>Metazoa</taxon>
        <taxon>Chordata</taxon>
        <taxon>Craniata</taxon>
        <taxon>Vertebrata</taxon>
        <taxon>Euteleostomi</taxon>
        <taxon>Actinopterygii</taxon>
        <taxon>Neopterygii</taxon>
        <taxon>Teleostei</taxon>
        <taxon>Clupei</taxon>
        <taxon>Clupeiformes</taxon>
        <taxon>Clupeoidei</taxon>
        <taxon>Engraulidae</taxon>
        <taxon>Coilinae</taxon>
        <taxon>Coilia</taxon>
    </lineage>
</organism>
<dbReference type="SUPFAM" id="SSF56784">
    <property type="entry name" value="HAD-like"/>
    <property type="match status" value="1"/>
</dbReference>
<dbReference type="Proteomes" id="UP001591681">
    <property type="component" value="Unassembled WGS sequence"/>
</dbReference>
<keyword evidence="4" id="KW-0378">Hydrolase</keyword>
<evidence type="ECO:0000256" key="9">
    <source>
        <dbReference type="SAM" id="MobiDB-lite"/>
    </source>
</evidence>
<dbReference type="Pfam" id="PF06888">
    <property type="entry name" value="Put_Phosphatase"/>
    <property type="match status" value="1"/>
</dbReference>
<dbReference type="GO" id="GO:0016787">
    <property type="term" value="F:hydrolase activity"/>
    <property type="evidence" value="ECO:0007669"/>
    <property type="project" value="UniProtKB-KW"/>
</dbReference>
<keyword evidence="11" id="KW-1185">Reference proteome</keyword>
<evidence type="ECO:0008006" key="12">
    <source>
        <dbReference type="Google" id="ProtNLM"/>
    </source>
</evidence>
<evidence type="ECO:0000313" key="11">
    <source>
        <dbReference type="Proteomes" id="UP001591681"/>
    </source>
</evidence>
<dbReference type="InterPro" id="IPR016965">
    <property type="entry name" value="Pase_PHOSPHO-typ"/>
</dbReference>
<comment type="cofactor">
    <cofactor evidence="1 8">
        <name>Mg(2+)</name>
        <dbReference type="ChEBI" id="CHEBI:18420"/>
    </cofactor>
</comment>
<evidence type="ECO:0000256" key="5">
    <source>
        <dbReference type="ARBA" id="ARBA00022842"/>
    </source>
</evidence>
<dbReference type="InterPro" id="IPR006384">
    <property type="entry name" value="HAD_hydro_PyrdxlP_Pase-like"/>
</dbReference>
<feature type="active site" description="Nucleophile" evidence="6">
    <location>
        <position position="47"/>
    </location>
</feature>
<feature type="binding site" evidence="8">
    <location>
        <position position="49"/>
    </location>
    <ligand>
        <name>Mg(2+)</name>
        <dbReference type="ChEBI" id="CHEBI:18420"/>
    </ligand>
</feature>
<evidence type="ECO:0000256" key="1">
    <source>
        <dbReference type="ARBA" id="ARBA00001946"/>
    </source>
</evidence>
<sequence>MSHRRPPPPSETPGIGGERGLAPGVVSHCGSKMVTPGDGGRFLVVFDFDETLVNESSDDAVVRTAPGQVLPDWLKASYREGQYNEQMQRVMAYLAQQGVAESAIRTEIQRIPETPGLSALLDFLRAHAEDFECVVMSDANSYFIETWLQHAGARPLFSEIFTNPAHFDPSGRLVLMPHHDHSCPYCPDNMCKRRILSDFLERRGQAGGRYQRVFYVGDGANDVCPCLVLGDADVAFTRRGFPMHRILTHKQQQQQEPPQAEGGVRASIQPWSSGQEIVEYLQKIVQER</sequence>
<dbReference type="PIRSF" id="PIRSF031051">
    <property type="entry name" value="PyrdxlP_Pase_PHOSPHO2"/>
    <property type="match status" value="1"/>
</dbReference>